<dbReference type="Proteomes" id="UP001140094">
    <property type="component" value="Unassembled WGS sequence"/>
</dbReference>
<dbReference type="Pfam" id="PF10156">
    <property type="entry name" value="Med17"/>
    <property type="match status" value="1"/>
</dbReference>
<accession>A0A9W8HT37</accession>
<evidence type="ECO:0000256" key="5">
    <source>
        <dbReference type="ARBA" id="ARBA00023163"/>
    </source>
</evidence>
<dbReference type="EMBL" id="JANBUO010001356">
    <property type="protein sequence ID" value="KAJ2798613.1"/>
    <property type="molecule type" value="Genomic_DNA"/>
</dbReference>
<evidence type="ECO:0000256" key="1">
    <source>
        <dbReference type="ARBA" id="ARBA00004123"/>
    </source>
</evidence>
<reference evidence="10" key="1">
    <citation type="submission" date="2022-07" db="EMBL/GenBank/DDBJ databases">
        <title>Phylogenomic reconstructions and comparative analyses of Kickxellomycotina fungi.</title>
        <authorList>
            <person name="Reynolds N.K."/>
            <person name="Stajich J.E."/>
            <person name="Barry K."/>
            <person name="Grigoriev I.V."/>
            <person name="Crous P."/>
            <person name="Smith M.E."/>
        </authorList>
    </citation>
    <scope>NUCLEOTIDE SEQUENCE</scope>
    <source>
        <strain evidence="10">NRRL 1565</strain>
    </source>
</reference>
<keyword evidence="6 8" id="KW-0539">Nucleus</keyword>
<dbReference type="GO" id="GO:0003712">
    <property type="term" value="F:transcription coregulator activity"/>
    <property type="evidence" value="ECO:0007669"/>
    <property type="project" value="InterPro"/>
</dbReference>
<evidence type="ECO:0000256" key="7">
    <source>
        <dbReference type="ARBA" id="ARBA00032014"/>
    </source>
</evidence>
<evidence type="ECO:0000313" key="10">
    <source>
        <dbReference type="EMBL" id="KAJ2798613.1"/>
    </source>
</evidence>
<dbReference type="GO" id="GO:0006357">
    <property type="term" value="P:regulation of transcription by RNA polymerase II"/>
    <property type="evidence" value="ECO:0007669"/>
    <property type="project" value="InterPro"/>
</dbReference>
<keyword evidence="8" id="KW-0010">Activator</keyword>
<comment type="subcellular location">
    <subcellularLocation>
        <location evidence="1 8">Nucleus</location>
    </subcellularLocation>
</comment>
<sequence>MEEPSHDTTQRAQVESVAEQFTVNEIDASGNVTLEPELSVQETIARQIGQLWEAHANFQGLSDLEEDEADEAKEENADSSTEPTKTTGDAELDAYGVRAKVHEQLTLAQSEIQVSLDMVRLLLAAKKRAARALAAAAASASQQQQSGTALAKHEEQQTQQQHDGTVGFAARVGGDVGDEVTVGGVPFRVGLLDTVRVDAQHGSAQMQQQRRREEELRFVLGAKHRQLADAADTLERSAHRLQRMRRAETGFWRTAFELRRRNWLVLHHRQLLAADRARRAAVPGDRYFVPFGYTDSGSSFAEDALAEILRPEEDPDEDEDSRMDTEDSRAPEHSRATPVFVPLKDRRCIAVDLCAASPQHSSVLGSAGPQLASAEASADLSSFDRLHRRLLRARRAMFDRELYYRLCREARVLELGSMRTVETPGAGGADSSLAVRDVLMATLSRDGVAVRLQWSLQDPEQEEPNNAECHGSEFVRWQARYYSRLALVMAAMFQRRLHRVAKAYQLGSGLSSHVLLSSAARGQLPEAFASAAAAPQGEGAAAAHDAAGVAVGRPELLLLSPVLQALQFARWQHIMARGIQRACRAWRGLVDEPIEVISHLVHGCQIAQLIQQPGVAEAVGSNSETLAYVVRMRFLGGTVMSFWLDAHGHLYFVKGYYPPSMSEPQPAEPKDNKAARQEQTLIRRVFRVVPLGGLGEFVDQLRRELQSLVLLRVAAALTRCGDYEISSDAAGNGTLRAGVGQWHVHQSQMCVVGEWWQGARHRQIVGVAKWDSADAGAVGTGQATSLAGSSEGEQWRLTLYFGPKHPTAFDIPPQGLAACGPWSTCYPLPPSTAEHSAPTPRKSFEENLLDTLVHAF</sequence>
<gene>
    <name evidence="8" type="primary">MED17</name>
    <name evidence="10" type="ORF">H4R20_004758</name>
</gene>
<proteinExistence type="inferred from homology"/>
<name>A0A9W8HT37_9FUNG</name>
<comment type="function">
    <text evidence="8">Component of the Mediator complex, a coactivator involved in the regulated transcription of nearly all RNA polymerase II-dependent genes. Mediator functions as a bridge to convey information from gene-specific regulatory proteins to the basal RNA polymerase II transcription machinery. Mediator is recruited to promoters by direct interactions with regulatory proteins and serves as a scaffold for the assembly of a functional preinitiation complex with RNA polymerase II and the general transcription factors.</text>
</comment>
<evidence type="ECO:0000256" key="9">
    <source>
        <dbReference type="SAM" id="MobiDB-lite"/>
    </source>
</evidence>
<keyword evidence="5 8" id="KW-0804">Transcription</keyword>
<feature type="region of interest" description="Disordered" evidence="9">
    <location>
        <begin position="310"/>
        <end position="336"/>
    </location>
</feature>
<evidence type="ECO:0000256" key="4">
    <source>
        <dbReference type="ARBA" id="ARBA00023015"/>
    </source>
</evidence>
<evidence type="ECO:0000256" key="3">
    <source>
        <dbReference type="ARBA" id="ARBA00019610"/>
    </source>
</evidence>
<comment type="caution">
    <text evidence="10">The sequence shown here is derived from an EMBL/GenBank/DDBJ whole genome shotgun (WGS) entry which is preliminary data.</text>
</comment>
<dbReference type="GO" id="GO:0070847">
    <property type="term" value="C:core mediator complex"/>
    <property type="evidence" value="ECO:0007669"/>
    <property type="project" value="TreeGrafter"/>
</dbReference>
<protein>
    <recommendedName>
        <fullName evidence="3 8">Mediator of RNA polymerase II transcription subunit 17</fullName>
    </recommendedName>
    <alternativeName>
        <fullName evidence="7 8">Mediator complex subunit 17</fullName>
    </alternativeName>
</protein>
<dbReference type="OrthoDB" id="5319830at2759"/>
<evidence type="ECO:0000313" key="11">
    <source>
        <dbReference type="Proteomes" id="UP001140094"/>
    </source>
</evidence>
<dbReference type="GO" id="GO:0016592">
    <property type="term" value="C:mediator complex"/>
    <property type="evidence" value="ECO:0007669"/>
    <property type="project" value="InterPro"/>
</dbReference>
<evidence type="ECO:0000256" key="2">
    <source>
        <dbReference type="ARBA" id="ARBA00005635"/>
    </source>
</evidence>
<organism evidence="10 11">
    <name type="scientific">Coemansia guatemalensis</name>
    <dbReference type="NCBI Taxonomy" id="2761395"/>
    <lineage>
        <taxon>Eukaryota</taxon>
        <taxon>Fungi</taxon>
        <taxon>Fungi incertae sedis</taxon>
        <taxon>Zoopagomycota</taxon>
        <taxon>Kickxellomycotina</taxon>
        <taxon>Kickxellomycetes</taxon>
        <taxon>Kickxellales</taxon>
        <taxon>Kickxellaceae</taxon>
        <taxon>Coemansia</taxon>
    </lineage>
</organism>
<keyword evidence="11" id="KW-1185">Reference proteome</keyword>
<dbReference type="PANTHER" id="PTHR13114">
    <property type="entry name" value="MEDIATOR OF RNA POLYMERASE II TRANSCRIPTION SUBUNIT 17"/>
    <property type="match status" value="1"/>
</dbReference>
<dbReference type="AlphaFoldDB" id="A0A9W8HT37"/>
<feature type="compositionally biased region" description="Basic and acidic residues" evidence="9">
    <location>
        <begin position="322"/>
        <end position="335"/>
    </location>
</feature>
<dbReference type="InterPro" id="IPR019313">
    <property type="entry name" value="Mediator_Med17"/>
</dbReference>
<keyword evidence="4 8" id="KW-0805">Transcription regulation</keyword>
<feature type="region of interest" description="Disordered" evidence="9">
    <location>
        <begin position="65"/>
        <end position="88"/>
    </location>
</feature>
<evidence type="ECO:0000256" key="6">
    <source>
        <dbReference type="ARBA" id="ARBA00023242"/>
    </source>
</evidence>
<evidence type="ECO:0000256" key="8">
    <source>
        <dbReference type="RuleBase" id="RU364140"/>
    </source>
</evidence>
<comment type="subunit">
    <text evidence="8">Component of the Mediator complex.</text>
</comment>
<dbReference type="PANTHER" id="PTHR13114:SF7">
    <property type="entry name" value="MEDIATOR OF RNA POLYMERASE II TRANSCRIPTION SUBUNIT 17"/>
    <property type="match status" value="1"/>
</dbReference>
<comment type="similarity">
    <text evidence="2 8">Belongs to the Mediator complex subunit 17 family.</text>
</comment>